<feature type="transmembrane region" description="Helical" evidence="1">
    <location>
        <begin position="64"/>
        <end position="81"/>
    </location>
</feature>
<dbReference type="GO" id="GO:0017004">
    <property type="term" value="P:cytochrome complex assembly"/>
    <property type="evidence" value="ECO:0007669"/>
    <property type="project" value="InterPro"/>
</dbReference>
<dbReference type="AlphaFoldDB" id="A0A432ZLL5"/>
<feature type="transmembrane region" description="Helical" evidence="1">
    <location>
        <begin position="236"/>
        <end position="254"/>
    </location>
</feature>
<feature type="transmembrane region" description="Helical" evidence="1">
    <location>
        <begin position="175"/>
        <end position="198"/>
    </location>
</feature>
<keyword evidence="4" id="KW-1185">Reference proteome</keyword>
<feature type="transmembrane region" description="Helical" evidence="1">
    <location>
        <begin position="210"/>
        <end position="230"/>
    </location>
</feature>
<dbReference type="PANTHER" id="PTHR38034">
    <property type="entry name" value="INNER MEMBRANE PROTEIN YPJD"/>
    <property type="match status" value="1"/>
</dbReference>
<feature type="domain" description="Cytochrome c assembly protein" evidence="2">
    <location>
        <begin position="63"/>
        <end position="260"/>
    </location>
</feature>
<organism evidence="3 4">
    <name type="scientific">Idiomarina tyrosinivorans</name>
    <dbReference type="NCBI Taxonomy" id="1445662"/>
    <lineage>
        <taxon>Bacteria</taxon>
        <taxon>Pseudomonadati</taxon>
        <taxon>Pseudomonadota</taxon>
        <taxon>Gammaproteobacteria</taxon>
        <taxon>Alteromonadales</taxon>
        <taxon>Idiomarinaceae</taxon>
        <taxon>Idiomarina</taxon>
    </lineage>
</organism>
<feature type="transmembrane region" description="Helical" evidence="1">
    <location>
        <begin position="93"/>
        <end position="111"/>
    </location>
</feature>
<keyword evidence="1" id="KW-0472">Membrane</keyword>
<comment type="caution">
    <text evidence="3">The sequence shown here is derived from an EMBL/GenBank/DDBJ whole genome shotgun (WGS) entry which is preliminary data.</text>
</comment>
<dbReference type="Proteomes" id="UP000287996">
    <property type="component" value="Unassembled WGS sequence"/>
</dbReference>
<reference evidence="3 4" key="1">
    <citation type="journal article" date="2011" name="Front. Microbiol.">
        <title>Genomic signatures of strain selection and enhancement in Bacillus atrophaeus var. globigii, a historical biowarfare simulant.</title>
        <authorList>
            <person name="Gibbons H.S."/>
            <person name="Broomall S.M."/>
            <person name="McNew L.A."/>
            <person name="Daligault H."/>
            <person name="Chapman C."/>
            <person name="Bruce D."/>
            <person name="Karavis M."/>
            <person name="Krepps M."/>
            <person name="McGregor P.A."/>
            <person name="Hong C."/>
            <person name="Park K.H."/>
            <person name="Akmal A."/>
            <person name="Feldman A."/>
            <person name="Lin J.S."/>
            <person name="Chang W.E."/>
            <person name="Higgs B.W."/>
            <person name="Demirev P."/>
            <person name="Lindquist J."/>
            <person name="Liem A."/>
            <person name="Fochler E."/>
            <person name="Read T.D."/>
            <person name="Tapia R."/>
            <person name="Johnson S."/>
            <person name="Bishop-Lilly K.A."/>
            <person name="Detter C."/>
            <person name="Han C."/>
            <person name="Sozhamannan S."/>
            <person name="Rosenzweig C.N."/>
            <person name="Skowronski E.W."/>
        </authorList>
    </citation>
    <scope>NUCLEOTIDE SEQUENCE [LARGE SCALE GENOMIC DNA]</scope>
    <source>
        <strain evidence="3 4">CC-PW-9</strain>
    </source>
</reference>
<feature type="transmembrane region" description="Helical" evidence="1">
    <location>
        <begin position="123"/>
        <end position="145"/>
    </location>
</feature>
<protein>
    <submittedName>
        <fullName evidence="3">ABC transporter permease</fullName>
    </submittedName>
</protein>
<sequence length="264" mass="28451">MAYLLLLLTLLGYSASAINTLRALANSRVDDSKLASITAIVGFAAHAALLYWHLQRDQFDHLNVAISLSVVAWLLAGLTLIRGHRHSGLLLRPVIYLFAALSAILVVFTPVSWGANIASVHGLVIHIVLSLLAYGVLALATLYAVQLNYLNKVLKQRKSTAIANYLPPLLTVERYFFRLLSAGTGLLALAIISGFVFLDDLFAQGQAHKTILSLIAFATYAGIVLLHKFSGARGRVVVSGTVIAGLILTLAYFGSRFVKDVILG</sequence>
<accession>A0A432ZLL5</accession>
<dbReference type="InterPro" id="IPR002541">
    <property type="entry name" value="Cyt_c_assembly"/>
</dbReference>
<evidence type="ECO:0000256" key="1">
    <source>
        <dbReference type="SAM" id="Phobius"/>
    </source>
</evidence>
<evidence type="ECO:0000313" key="4">
    <source>
        <dbReference type="Proteomes" id="UP000287996"/>
    </source>
</evidence>
<dbReference type="GO" id="GO:0005886">
    <property type="term" value="C:plasma membrane"/>
    <property type="evidence" value="ECO:0007669"/>
    <property type="project" value="TreeGrafter"/>
</dbReference>
<dbReference type="EMBL" id="PIQH01000009">
    <property type="protein sequence ID" value="RUO78866.1"/>
    <property type="molecule type" value="Genomic_DNA"/>
</dbReference>
<dbReference type="RefSeq" id="WP_126842436.1">
    <property type="nucleotide sequence ID" value="NZ_PIQH01000009.1"/>
</dbReference>
<dbReference type="PANTHER" id="PTHR38034:SF1">
    <property type="entry name" value="INNER MEMBRANE PROTEIN YPJD"/>
    <property type="match status" value="1"/>
</dbReference>
<gene>
    <name evidence="3" type="ORF">CWI84_09940</name>
</gene>
<dbReference type="Pfam" id="PF01578">
    <property type="entry name" value="Cytochrom_C_asm"/>
    <property type="match status" value="1"/>
</dbReference>
<dbReference type="OrthoDB" id="9780793at2"/>
<keyword evidence="1" id="KW-1133">Transmembrane helix</keyword>
<evidence type="ECO:0000313" key="3">
    <source>
        <dbReference type="EMBL" id="RUO78866.1"/>
    </source>
</evidence>
<evidence type="ECO:0000259" key="2">
    <source>
        <dbReference type="Pfam" id="PF01578"/>
    </source>
</evidence>
<dbReference type="GO" id="GO:0020037">
    <property type="term" value="F:heme binding"/>
    <property type="evidence" value="ECO:0007669"/>
    <property type="project" value="InterPro"/>
</dbReference>
<dbReference type="InterPro" id="IPR052372">
    <property type="entry name" value="YpjD/HemX"/>
</dbReference>
<keyword evidence="1" id="KW-0812">Transmembrane</keyword>
<proteinExistence type="predicted"/>
<name>A0A432ZLL5_9GAMM</name>
<feature type="transmembrane region" description="Helical" evidence="1">
    <location>
        <begin position="33"/>
        <end position="52"/>
    </location>
</feature>